<evidence type="ECO:0000256" key="8">
    <source>
        <dbReference type="ARBA" id="ARBA00023012"/>
    </source>
</evidence>
<protein>
    <recommendedName>
        <fullName evidence="2">histidine kinase</fullName>
        <ecNumber evidence="2">2.7.13.3</ecNumber>
    </recommendedName>
</protein>
<sequence>MVNSKNELVNKDINRQISINIIITFIIVLFISLMISIGVFYEFWFWYKELTHKTLELLSVFMGASTFLIIWNKHSTEESINYILGFGYLIVSVMDVIHTYFYKYMVINDIARSDTSLKYWMIARIIEVISLLMFSYAPYRKNGNKYIAMFKTVLFIAFLSYVLENNKAYIPAFYTTNGITMFKIVLEYLVIMIAILALYKLRNNLVREQLINFKFLYISILLMIPSEVCFTLFKSTDSLWFVYGHILKICSYFYLYKAVFQSSINYPYDKINENNQRLSDILNAIPIPIHTYNLNNKIDFVNNKFEELFKYSKENILGLDDEEISKVLRKVGNNHEKSLPYRVYNDEENTKNIIRTYLDSHNKEIKVLINAHKIKGGVLVVTNDIKQEQQIKNLNLQAQTILNSISVPTIIVDYNGEIIACNNYFADLVEVNYEEINRMNIYELNKLLKLNSNEVHNIFSPPNFRDDKIDCVIVTPRVNRKNIQISTSVIKNIYNESIGLMIVVQDVSKIKENQIKLINQEKLALLGQMGATIVHETRNFLTTIKGNSQLIQLYTDNDRIKGFANKINSDTDEVNRIISDFLNLSKPRETELEEVAFYDLISSMKSTIETSSLMSKVQLTLKLDYDERYILCDETQIKQVILNICKNAVEALEHVSAPKLFISTGLNEQSKEVYIKIEDNGKGMSEDTLKKVGTPFFTTKKTGTGLGLSACYEIINEHNGRIEIESKLGIGTTFSIIVPYLDEE</sequence>
<dbReference type="InterPro" id="IPR036890">
    <property type="entry name" value="HATPase_C_sf"/>
</dbReference>
<dbReference type="InterPro" id="IPR033425">
    <property type="entry name" value="MASE3"/>
</dbReference>
<keyword evidence="7" id="KW-0067">ATP-binding</keyword>
<comment type="catalytic activity">
    <reaction evidence="1">
        <text>ATP + protein L-histidine = ADP + protein N-phospho-L-histidine.</text>
        <dbReference type="EC" id="2.7.13.3"/>
    </reaction>
</comment>
<dbReference type="Gene3D" id="1.10.287.130">
    <property type="match status" value="1"/>
</dbReference>
<feature type="transmembrane region" description="Helical" evidence="9">
    <location>
        <begin position="146"/>
        <end position="163"/>
    </location>
</feature>
<keyword evidence="4" id="KW-0808">Transferase</keyword>
<feature type="transmembrane region" description="Helical" evidence="9">
    <location>
        <begin position="53"/>
        <end position="71"/>
    </location>
</feature>
<dbReference type="InterPro" id="IPR003661">
    <property type="entry name" value="HisK_dim/P_dom"/>
</dbReference>
<reference evidence="12 13" key="1">
    <citation type="journal article" date="2021" name="Int. J. Syst. Evol. Microbiol.">
        <title>Clostridium zeae sp. nov., isolated from corn silage.</title>
        <authorList>
            <person name="Kobayashi H."/>
            <person name="Tanizawa Y."/>
            <person name="Yagura M."/>
            <person name="Sakamoto M."/>
            <person name="Ohkuma M."/>
            <person name="Tohno M."/>
        </authorList>
    </citation>
    <scope>NUCLEOTIDE SEQUENCE [LARGE SCALE GENOMIC DNA]</scope>
    <source>
        <strain evidence="12 13">CSC2</strain>
    </source>
</reference>
<evidence type="ECO:0000256" key="1">
    <source>
        <dbReference type="ARBA" id="ARBA00000085"/>
    </source>
</evidence>
<accession>A0ABQ1E420</accession>
<keyword evidence="6" id="KW-0418">Kinase</keyword>
<evidence type="ECO:0000256" key="9">
    <source>
        <dbReference type="SAM" id="Phobius"/>
    </source>
</evidence>
<evidence type="ECO:0000313" key="13">
    <source>
        <dbReference type="Proteomes" id="UP000663802"/>
    </source>
</evidence>
<dbReference type="SMART" id="SM00091">
    <property type="entry name" value="PAS"/>
    <property type="match status" value="2"/>
</dbReference>
<dbReference type="RefSeq" id="WP_206867532.1">
    <property type="nucleotide sequence ID" value="NZ_BMBA01000001.1"/>
</dbReference>
<dbReference type="InterPro" id="IPR004358">
    <property type="entry name" value="Sig_transdc_His_kin-like_C"/>
</dbReference>
<dbReference type="Gene3D" id="3.30.450.20">
    <property type="entry name" value="PAS domain"/>
    <property type="match status" value="2"/>
</dbReference>
<dbReference type="PANTHER" id="PTHR43065:SF46">
    <property type="entry name" value="C4-DICARBOXYLATE TRANSPORT SENSOR PROTEIN DCTB"/>
    <property type="match status" value="1"/>
</dbReference>
<evidence type="ECO:0000256" key="7">
    <source>
        <dbReference type="ARBA" id="ARBA00022840"/>
    </source>
</evidence>
<dbReference type="InterPro" id="IPR005467">
    <property type="entry name" value="His_kinase_dom"/>
</dbReference>
<feature type="transmembrane region" description="Helical" evidence="9">
    <location>
        <begin position="178"/>
        <end position="199"/>
    </location>
</feature>
<dbReference type="EMBL" id="BMBA01000001">
    <property type="protein sequence ID" value="GFZ29487.1"/>
    <property type="molecule type" value="Genomic_DNA"/>
</dbReference>
<proteinExistence type="predicted"/>
<gene>
    <name evidence="12" type="ORF">CSC2_00130</name>
</gene>
<evidence type="ECO:0000256" key="4">
    <source>
        <dbReference type="ARBA" id="ARBA00022679"/>
    </source>
</evidence>
<dbReference type="PRINTS" id="PR00344">
    <property type="entry name" value="BCTRLSENSOR"/>
</dbReference>
<feature type="transmembrane region" description="Helical" evidence="9">
    <location>
        <begin position="121"/>
        <end position="139"/>
    </location>
</feature>
<keyword evidence="9" id="KW-0472">Membrane</keyword>
<keyword evidence="9" id="KW-1133">Transmembrane helix</keyword>
<keyword evidence="9" id="KW-0812">Transmembrane</keyword>
<dbReference type="InterPro" id="IPR000014">
    <property type="entry name" value="PAS"/>
</dbReference>
<evidence type="ECO:0000256" key="6">
    <source>
        <dbReference type="ARBA" id="ARBA00022777"/>
    </source>
</evidence>
<evidence type="ECO:0000259" key="10">
    <source>
        <dbReference type="PROSITE" id="PS50109"/>
    </source>
</evidence>
<feature type="domain" description="Histidine kinase" evidence="10">
    <location>
        <begin position="532"/>
        <end position="742"/>
    </location>
</feature>
<keyword evidence="8" id="KW-0902">Two-component regulatory system</keyword>
<feature type="transmembrane region" description="Helical" evidence="9">
    <location>
        <begin position="83"/>
        <end position="101"/>
    </location>
</feature>
<dbReference type="SUPFAM" id="SSF55874">
    <property type="entry name" value="ATPase domain of HSP90 chaperone/DNA topoisomerase II/histidine kinase"/>
    <property type="match status" value="1"/>
</dbReference>
<dbReference type="SMART" id="SM00388">
    <property type="entry name" value="HisKA"/>
    <property type="match status" value="1"/>
</dbReference>
<feature type="transmembrane region" description="Helical" evidence="9">
    <location>
        <begin position="21"/>
        <end position="47"/>
    </location>
</feature>
<dbReference type="InterPro" id="IPR003594">
    <property type="entry name" value="HATPase_dom"/>
</dbReference>
<dbReference type="PROSITE" id="PS50109">
    <property type="entry name" value="HIS_KIN"/>
    <property type="match status" value="1"/>
</dbReference>
<dbReference type="SUPFAM" id="SSF55785">
    <property type="entry name" value="PYP-like sensor domain (PAS domain)"/>
    <property type="match status" value="2"/>
</dbReference>
<dbReference type="PANTHER" id="PTHR43065">
    <property type="entry name" value="SENSOR HISTIDINE KINASE"/>
    <property type="match status" value="1"/>
</dbReference>
<dbReference type="Pfam" id="PF00512">
    <property type="entry name" value="HisKA"/>
    <property type="match status" value="1"/>
</dbReference>
<comment type="caution">
    <text evidence="12">The sequence shown here is derived from an EMBL/GenBank/DDBJ whole genome shotgun (WGS) entry which is preliminary data.</text>
</comment>
<evidence type="ECO:0000256" key="3">
    <source>
        <dbReference type="ARBA" id="ARBA00022553"/>
    </source>
</evidence>
<dbReference type="Pfam" id="PF02518">
    <property type="entry name" value="HATPase_c"/>
    <property type="match status" value="1"/>
</dbReference>
<keyword evidence="3" id="KW-0597">Phosphoprotein</keyword>
<keyword evidence="5" id="KW-0547">Nucleotide-binding</keyword>
<name>A0ABQ1E420_9CLOT</name>
<evidence type="ECO:0000256" key="5">
    <source>
        <dbReference type="ARBA" id="ARBA00022741"/>
    </source>
</evidence>
<dbReference type="EC" id="2.7.13.3" evidence="2"/>
<dbReference type="Proteomes" id="UP000663802">
    <property type="component" value="Unassembled WGS sequence"/>
</dbReference>
<dbReference type="Pfam" id="PF17159">
    <property type="entry name" value="MASE3"/>
    <property type="match status" value="1"/>
</dbReference>
<dbReference type="InterPro" id="IPR036097">
    <property type="entry name" value="HisK_dim/P_sf"/>
</dbReference>
<feature type="domain" description="PAS" evidence="11">
    <location>
        <begin position="274"/>
        <end position="318"/>
    </location>
</feature>
<dbReference type="Gene3D" id="3.30.565.10">
    <property type="entry name" value="Histidine kinase-like ATPase, C-terminal domain"/>
    <property type="match status" value="1"/>
</dbReference>
<dbReference type="InterPro" id="IPR035965">
    <property type="entry name" value="PAS-like_dom_sf"/>
</dbReference>
<evidence type="ECO:0000259" key="11">
    <source>
        <dbReference type="PROSITE" id="PS50112"/>
    </source>
</evidence>
<dbReference type="PROSITE" id="PS50112">
    <property type="entry name" value="PAS"/>
    <property type="match status" value="1"/>
</dbReference>
<keyword evidence="13" id="KW-1185">Reference proteome</keyword>
<evidence type="ECO:0000313" key="12">
    <source>
        <dbReference type="EMBL" id="GFZ29487.1"/>
    </source>
</evidence>
<feature type="transmembrane region" description="Helical" evidence="9">
    <location>
        <begin position="211"/>
        <end position="233"/>
    </location>
</feature>
<organism evidence="12 13">
    <name type="scientific">Clostridium zeae</name>
    <dbReference type="NCBI Taxonomy" id="2759022"/>
    <lineage>
        <taxon>Bacteria</taxon>
        <taxon>Bacillati</taxon>
        <taxon>Bacillota</taxon>
        <taxon>Clostridia</taxon>
        <taxon>Eubacteriales</taxon>
        <taxon>Clostridiaceae</taxon>
        <taxon>Clostridium</taxon>
    </lineage>
</organism>
<dbReference type="Pfam" id="PF13188">
    <property type="entry name" value="PAS_8"/>
    <property type="match status" value="2"/>
</dbReference>
<evidence type="ECO:0000256" key="2">
    <source>
        <dbReference type="ARBA" id="ARBA00012438"/>
    </source>
</evidence>
<dbReference type="SMART" id="SM00387">
    <property type="entry name" value="HATPase_c"/>
    <property type="match status" value="1"/>
</dbReference>
<dbReference type="SUPFAM" id="SSF47384">
    <property type="entry name" value="Homodimeric domain of signal transducing histidine kinase"/>
    <property type="match status" value="1"/>
</dbReference>
<dbReference type="CDD" id="cd00082">
    <property type="entry name" value="HisKA"/>
    <property type="match status" value="1"/>
</dbReference>